<dbReference type="Pfam" id="PF13439">
    <property type="entry name" value="Glyco_transf_4"/>
    <property type="match status" value="1"/>
</dbReference>
<sequence length="382" mass="43801">MSKIGIDIRTLMDKHYSGVSEYTFHLVNEFLRLDQNNDYRLYYNSGRDLAYRLPNFAAQNVKVIGTRYPNKIFNYVLQKLFHYPQIDKVIGGVDVFWSPHINFLSLSKSAQKFLTIHDLSFLRYPEFFNQRKNFWHQLINVQKLVANFDHLIAVSGNTKQDIIELLGIAPEKINVIYSGIDSAYRPIDDLEELEAVKLRYGLPEKFILYLGNVEPRKNLIGLIRAYNDLRRRNPAFSGVKLVIAGATGWKIKDIFKELYASDYQADIKFLGYIDKADKPALYSLCSVFAYPSFYEGFGFPPLEAMACGAPVITSNVSSLPEIVGSATLIVDPYNTNAITTALEQVLTDDALAERLRRDGLEQVKRFNWANTAQRYLELFNKK</sequence>
<evidence type="ECO:0000259" key="3">
    <source>
        <dbReference type="Pfam" id="PF13439"/>
    </source>
</evidence>
<dbReference type="Proteomes" id="UP000182860">
    <property type="component" value="Unassembled WGS sequence"/>
</dbReference>
<dbReference type="Pfam" id="PF00534">
    <property type="entry name" value="Glycos_transf_1"/>
    <property type="match status" value="1"/>
</dbReference>
<dbReference type="GO" id="GO:0016757">
    <property type="term" value="F:glycosyltransferase activity"/>
    <property type="evidence" value="ECO:0007669"/>
    <property type="project" value="InterPro"/>
</dbReference>
<dbReference type="InterPro" id="IPR028098">
    <property type="entry name" value="Glyco_trans_4-like_N"/>
</dbReference>
<dbReference type="AlphaFoldDB" id="A0A1J4T9T1"/>
<dbReference type="EMBL" id="MNUV01000045">
    <property type="protein sequence ID" value="OIO07254.1"/>
    <property type="molecule type" value="Genomic_DNA"/>
</dbReference>
<protein>
    <recommendedName>
        <fullName evidence="6">Glycosyl transferase family 1 domain-containing protein</fullName>
    </recommendedName>
</protein>
<dbReference type="FunFam" id="3.40.50.2000:FF:000119">
    <property type="entry name" value="Glycosyl transferase group 1"/>
    <property type="match status" value="1"/>
</dbReference>
<dbReference type="SUPFAM" id="SSF53756">
    <property type="entry name" value="UDP-Glycosyltransferase/glycogen phosphorylase"/>
    <property type="match status" value="1"/>
</dbReference>
<name>A0A1J4T9T1_9BACT</name>
<comment type="caution">
    <text evidence="4">The sequence shown here is derived from an EMBL/GenBank/DDBJ whole genome shotgun (WGS) entry which is preliminary data.</text>
</comment>
<organism evidence="4 5">
    <name type="scientific">Candidatus Falkowbacteria bacterium CG1_02_41_21</name>
    <dbReference type="NCBI Taxonomy" id="1805147"/>
    <lineage>
        <taxon>Bacteria</taxon>
        <taxon>Candidatus Falkowiibacteriota</taxon>
    </lineage>
</organism>
<evidence type="ECO:0000313" key="5">
    <source>
        <dbReference type="Proteomes" id="UP000182860"/>
    </source>
</evidence>
<evidence type="ECO:0000259" key="2">
    <source>
        <dbReference type="Pfam" id="PF00534"/>
    </source>
</evidence>
<evidence type="ECO:0000313" key="4">
    <source>
        <dbReference type="EMBL" id="OIO07254.1"/>
    </source>
</evidence>
<feature type="domain" description="Glycosyl transferase family 1" evidence="2">
    <location>
        <begin position="203"/>
        <end position="359"/>
    </location>
</feature>
<dbReference type="PANTHER" id="PTHR46401">
    <property type="entry name" value="GLYCOSYLTRANSFERASE WBBK-RELATED"/>
    <property type="match status" value="1"/>
</dbReference>
<dbReference type="InterPro" id="IPR001296">
    <property type="entry name" value="Glyco_trans_1"/>
</dbReference>
<gene>
    <name evidence="4" type="ORF">AUJ35_02355</name>
</gene>
<dbReference type="Gene3D" id="3.40.50.2000">
    <property type="entry name" value="Glycogen Phosphorylase B"/>
    <property type="match status" value="2"/>
</dbReference>
<dbReference type="GO" id="GO:0009103">
    <property type="term" value="P:lipopolysaccharide biosynthetic process"/>
    <property type="evidence" value="ECO:0007669"/>
    <property type="project" value="TreeGrafter"/>
</dbReference>
<dbReference type="CDD" id="cd03809">
    <property type="entry name" value="GT4_MtfB-like"/>
    <property type="match status" value="1"/>
</dbReference>
<feature type="domain" description="Glycosyltransferase subfamily 4-like N-terminal" evidence="3">
    <location>
        <begin position="17"/>
        <end position="182"/>
    </location>
</feature>
<dbReference type="PANTHER" id="PTHR46401:SF2">
    <property type="entry name" value="GLYCOSYLTRANSFERASE WBBK-RELATED"/>
    <property type="match status" value="1"/>
</dbReference>
<evidence type="ECO:0008006" key="6">
    <source>
        <dbReference type="Google" id="ProtNLM"/>
    </source>
</evidence>
<reference evidence="4 5" key="1">
    <citation type="journal article" date="2016" name="Environ. Microbiol.">
        <title>Genomic resolution of a cold subsurface aquifer community provides metabolic insights for novel microbes adapted to high CO concentrations.</title>
        <authorList>
            <person name="Probst A.J."/>
            <person name="Castelle C.J."/>
            <person name="Singh A."/>
            <person name="Brown C.T."/>
            <person name="Anantharaman K."/>
            <person name="Sharon I."/>
            <person name="Hug L.A."/>
            <person name="Burstein D."/>
            <person name="Emerson J.B."/>
            <person name="Thomas B.C."/>
            <person name="Banfield J.F."/>
        </authorList>
    </citation>
    <scope>NUCLEOTIDE SEQUENCE [LARGE SCALE GENOMIC DNA]</scope>
    <source>
        <strain evidence="4">CG1_02_41_21</strain>
    </source>
</reference>
<accession>A0A1J4T9T1</accession>
<proteinExistence type="predicted"/>
<keyword evidence="1" id="KW-0808">Transferase</keyword>
<evidence type="ECO:0000256" key="1">
    <source>
        <dbReference type="ARBA" id="ARBA00022679"/>
    </source>
</evidence>